<dbReference type="SUPFAM" id="SSF50475">
    <property type="entry name" value="FMN-binding split barrel"/>
    <property type="match status" value="1"/>
</dbReference>
<dbReference type="EMBL" id="CP051217">
    <property type="protein sequence ID" value="QJB70773.1"/>
    <property type="molecule type" value="Genomic_DNA"/>
</dbReference>
<dbReference type="Gene3D" id="2.30.110.10">
    <property type="entry name" value="Electron Transport, Fmn-binding Protein, Chain A"/>
    <property type="match status" value="1"/>
</dbReference>
<dbReference type="InterPro" id="IPR012349">
    <property type="entry name" value="Split_barrel_FMN-bd"/>
</dbReference>
<accession>A0A6H2DS15</accession>
<evidence type="ECO:0000313" key="2">
    <source>
        <dbReference type="EMBL" id="QJB70773.1"/>
    </source>
</evidence>
<evidence type="ECO:0000313" key="3">
    <source>
        <dbReference type="Proteomes" id="UP000501600"/>
    </source>
</evidence>
<dbReference type="PANTHER" id="PTHR34818:SF1">
    <property type="entry name" value="PROTEIN BLI-3"/>
    <property type="match status" value="1"/>
</dbReference>
<sequence length="159" mass="17793">MKTAENIQEIKEEFWEALDDSPYVMVSIMGSNAHAIPMRAQLDKDADSAIWFFTSTDNRLASGGPAMAQFASKRHDLFACIGGTLTKETEPAVFDKLWSNAVEAWYEKGRLDPKLLLLRFDLRNAEIWESDPGIVGMFKMMTGLTMDGNEMGEHAKVAL</sequence>
<dbReference type="KEGG" id="phao:HF685_09155"/>
<dbReference type="PANTHER" id="PTHR34818">
    <property type="entry name" value="PROTEIN BLI-3"/>
    <property type="match status" value="1"/>
</dbReference>
<dbReference type="Pfam" id="PF16242">
    <property type="entry name" value="Pyrid_ox_like"/>
    <property type="match status" value="1"/>
</dbReference>
<evidence type="ECO:0000259" key="1">
    <source>
        <dbReference type="Pfam" id="PF16242"/>
    </source>
</evidence>
<protein>
    <submittedName>
        <fullName evidence="2">Pyridoxamine 5'-phosphate oxidase family protein</fullName>
    </submittedName>
</protein>
<reference evidence="2 3" key="1">
    <citation type="submission" date="2020-04" db="EMBL/GenBank/DDBJ databases">
        <title>Genome sequence for Sphingorhabdus sp. strain M1.</title>
        <authorList>
            <person name="Park S.-J."/>
        </authorList>
    </citation>
    <scope>NUCLEOTIDE SEQUENCE [LARGE SCALE GENOMIC DNA]</scope>
    <source>
        <strain evidence="2 3">JK6</strain>
    </source>
</reference>
<gene>
    <name evidence="2" type="ORF">HF685_09155</name>
</gene>
<name>A0A6H2DS15_9SPHN</name>
<keyword evidence="3" id="KW-1185">Reference proteome</keyword>
<dbReference type="AlphaFoldDB" id="A0A6H2DS15"/>
<dbReference type="InterPro" id="IPR038725">
    <property type="entry name" value="YdaG_split_barrel_FMN-bd"/>
</dbReference>
<organism evidence="2 3">
    <name type="scientific">Parasphingorhabdus halotolerans</name>
    <dbReference type="NCBI Taxonomy" id="2725558"/>
    <lineage>
        <taxon>Bacteria</taxon>
        <taxon>Pseudomonadati</taxon>
        <taxon>Pseudomonadota</taxon>
        <taxon>Alphaproteobacteria</taxon>
        <taxon>Sphingomonadales</taxon>
        <taxon>Sphingomonadaceae</taxon>
        <taxon>Parasphingorhabdus</taxon>
    </lineage>
</organism>
<proteinExistence type="predicted"/>
<dbReference type="Proteomes" id="UP000501600">
    <property type="component" value="Chromosome"/>
</dbReference>
<feature type="domain" description="General stress protein FMN-binding split barrel" evidence="1">
    <location>
        <begin position="11"/>
        <end position="141"/>
    </location>
</feature>
<dbReference type="InterPro" id="IPR052917">
    <property type="entry name" value="Stress-Dev_Protein"/>
</dbReference>